<sequence length="134" mass="15073">MKKGLLILMSLLCLNSAYALSDAECRDVYNNAFEDLVSASLDFNQGYSDKFQFSAQVAEISTKVSTVRAICMAVESPRNKNCVQAYKKRYKTLRKEIKVLSVLTGNQTEVKPRILQSISNEFSSLFNRIKCGDL</sequence>
<evidence type="ECO:0000313" key="2">
    <source>
        <dbReference type="EMBL" id="CBW26955.1"/>
    </source>
</evidence>
<dbReference type="RefSeq" id="WP_014244733.1">
    <property type="nucleotide sequence ID" value="NC_016620.1"/>
</dbReference>
<dbReference type="Proteomes" id="UP000008963">
    <property type="component" value="Chromosome"/>
</dbReference>
<feature type="chain" id="PRO_5003154883" description="Secreted protein" evidence="1">
    <location>
        <begin position="20"/>
        <end position="134"/>
    </location>
</feature>
<feature type="signal peptide" evidence="1">
    <location>
        <begin position="1"/>
        <end position="19"/>
    </location>
</feature>
<name>E1X3M6_HALMS</name>
<evidence type="ECO:0008006" key="4">
    <source>
        <dbReference type="Google" id="ProtNLM"/>
    </source>
</evidence>
<protein>
    <recommendedName>
        <fullName evidence="4">Secreted protein</fullName>
    </recommendedName>
</protein>
<reference evidence="3" key="1">
    <citation type="journal article" date="2013" name="ISME J.">
        <title>A small predatory core genome in the divergent marine Bacteriovorax marinus SJ and the terrestrial Bdellovibrio bacteriovorus.</title>
        <authorList>
            <person name="Crossman L.C."/>
            <person name="Chen H."/>
            <person name="Cerdeno-Tarraga A.M."/>
            <person name="Brooks K."/>
            <person name="Quail M.A."/>
            <person name="Pineiro S.A."/>
            <person name="Hobley L."/>
            <person name="Sockett R.E."/>
            <person name="Bentley S.D."/>
            <person name="Parkhill J."/>
            <person name="Williams H.N."/>
            <person name="Stine O.C."/>
        </authorList>
    </citation>
    <scope>NUCLEOTIDE SEQUENCE [LARGE SCALE GENOMIC DNA]</scope>
    <source>
        <strain evidence="3">ATCC BAA-682 / DSM 15412 / SJ</strain>
    </source>
</reference>
<keyword evidence="1" id="KW-0732">Signal</keyword>
<dbReference type="PATRIC" id="fig|862908.3.peg.2043"/>
<gene>
    <name evidence="2" type="ordered locus">BMS_2149</name>
</gene>
<keyword evidence="3" id="KW-1185">Reference proteome</keyword>
<dbReference type="AlphaFoldDB" id="E1X3M6"/>
<evidence type="ECO:0000256" key="1">
    <source>
        <dbReference type="SAM" id="SignalP"/>
    </source>
</evidence>
<dbReference type="KEGG" id="bmx:BMS_2149"/>
<dbReference type="EMBL" id="FQ312005">
    <property type="protein sequence ID" value="CBW26955.1"/>
    <property type="molecule type" value="Genomic_DNA"/>
</dbReference>
<dbReference type="HOGENOM" id="CLU_1893279_0_0_7"/>
<proteinExistence type="predicted"/>
<dbReference type="OrthoDB" id="9906268at2"/>
<dbReference type="STRING" id="862908.BMS_2149"/>
<accession>E1X3M6</accession>
<organism evidence="2 3">
    <name type="scientific">Halobacteriovorax marinus (strain ATCC BAA-682 / DSM 15412 / SJ)</name>
    <name type="common">Bacteriovorax marinus</name>
    <dbReference type="NCBI Taxonomy" id="862908"/>
    <lineage>
        <taxon>Bacteria</taxon>
        <taxon>Pseudomonadati</taxon>
        <taxon>Bdellovibrionota</taxon>
        <taxon>Bacteriovoracia</taxon>
        <taxon>Bacteriovoracales</taxon>
        <taxon>Halobacteriovoraceae</taxon>
        <taxon>Halobacteriovorax</taxon>
    </lineage>
</organism>
<evidence type="ECO:0000313" key="3">
    <source>
        <dbReference type="Proteomes" id="UP000008963"/>
    </source>
</evidence>